<dbReference type="KEGG" id="rdi:CMV14_06765"/>
<gene>
    <name evidence="1" type="ORF">COO09_09315</name>
</gene>
<dbReference type="AlphaFoldDB" id="A0A2A4FY18"/>
<evidence type="ECO:0000313" key="2">
    <source>
        <dbReference type="Proteomes" id="UP000218934"/>
    </source>
</evidence>
<keyword evidence="2" id="KW-1185">Reference proteome</keyword>
<organism evidence="1 2">
    <name type="scientific">Rhizorhabdus dicambivorans</name>
    <dbReference type="NCBI Taxonomy" id="1850238"/>
    <lineage>
        <taxon>Bacteria</taxon>
        <taxon>Pseudomonadati</taxon>
        <taxon>Pseudomonadota</taxon>
        <taxon>Alphaproteobacteria</taxon>
        <taxon>Sphingomonadales</taxon>
        <taxon>Sphingomonadaceae</taxon>
        <taxon>Rhizorhabdus</taxon>
    </lineage>
</organism>
<name>A0A2A4FY18_9SPHN</name>
<dbReference type="RefSeq" id="WP_066960781.1">
    <property type="nucleotide sequence ID" value="NZ_CP023449.1"/>
</dbReference>
<dbReference type="InterPro" id="IPR021322">
    <property type="entry name" value="DUF2924"/>
</dbReference>
<dbReference type="Proteomes" id="UP000218934">
    <property type="component" value="Unassembled WGS sequence"/>
</dbReference>
<dbReference type="OrthoDB" id="284135at2"/>
<evidence type="ECO:0000313" key="1">
    <source>
        <dbReference type="EMBL" id="PCE42602.1"/>
    </source>
</evidence>
<protein>
    <submittedName>
        <fullName evidence="1">DUF2924 domain-containing protein</fullName>
    </submittedName>
</protein>
<sequence>MASLADQLAGLATLSQAQLRTEWRKHHRGQQMPIGLGRDLSSRAIAWQMQERIRGGLASGTVRELRRLARQLHESGDIDLTKDIQLKPGTRLVRQWHGTIYHVLVMEDGFQFQDRHYRSLTPIAKEITGVAWSGPRFFGLKEKPDAPAK</sequence>
<proteinExistence type="predicted"/>
<dbReference type="EMBL" id="NWUF01000007">
    <property type="protein sequence ID" value="PCE42602.1"/>
    <property type="molecule type" value="Genomic_DNA"/>
</dbReference>
<comment type="caution">
    <text evidence="1">The sequence shown here is derived from an EMBL/GenBank/DDBJ whole genome shotgun (WGS) entry which is preliminary data.</text>
</comment>
<accession>A0A2A4FY18</accession>
<reference evidence="1 2" key="1">
    <citation type="submission" date="2017-09" db="EMBL/GenBank/DDBJ databases">
        <title>The Catabolism of 3,6-Dichlorosalicylic acid is Initiated by the Cytochrome P450 Monooxygenase DsmABC in Rhizorhabdus dicambivorans Ndbn-20.</title>
        <authorList>
            <person name="Na L."/>
        </authorList>
    </citation>
    <scope>NUCLEOTIDE SEQUENCE [LARGE SCALE GENOMIC DNA]</scope>
    <source>
        <strain evidence="1 2">Ndbn-20m</strain>
    </source>
</reference>
<dbReference type="Pfam" id="PF11149">
    <property type="entry name" value="DUF2924"/>
    <property type="match status" value="1"/>
</dbReference>